<reference evidence="2" key="1">
    <citation type="submission" date="2019-08" db="EMBL/GenBank/DDBJ databases">
        <authorList>
            <person name="Kucharzyk K."/>
            <person name="Murdoch R.W."/>
            <person name="Higgins S."/>
            <person name="Loffler F."/>
        </authorList>
    </citation>
    <scope>NUCLEOTIDE SEQUENCE</scope>
</reference>
<protein>
    <submittedName>
        <fullName evidence="2">Uncharacterized protein</fullName>
    </submittedName>
</protein>
<proteinExistence type="predicted"/>
<sequence length="278" mass="28929">MKHTTVMAVLAAAGGAAAFFLRLAQARTGFTPETGLSVPGNLFGRLLWVLLALLGAALFLLVRRLPDRRPDPRPFQDVFSAQGAAPLLLAGVFLLALSGAADVWAALSAPVRFLGGEAPPAGALLACGGLTVLSALCMLPAVFSAATGRHSRRRRAAPSVLLLPAPVALVFHLVLDYRARAANPALESYAPELLALGFAALAFFRLSSFAFEDGSAQVFSFFAGESVILCAAALAGNRSLSQYALLGGCALFFLGLLLSLRPGSVRLRVGEAGEKETP</sequence>
<dbReference type="EMBL" id="VSSQ01005143">
    <property type="protein sequence ID" value="MPM28028.1"/>
    <property type="molecule type" value="Genomic_DNA"/>
</dbReference>
<feature type="transmembrane region" description="Helical" evidence="1">
    <location>
        <begin position="242"/>
        <end position="260"/>
    </location>
</feature>
<dbReference type="AlphaFoldDB" id="A0A644YJ41"/>
<feature type="transmembrane region" description="Helical" evidence="1">
    <location>
        <begin position="83"/>
        <end position="101"/>
    </location>
</feature>
<organism evidence="2">
    <name type="scientific">bioreactor metagenome</name>
    <dbReference type="NCBI Taxonomy" id="1076179"/>
    <lineage>
        <taxon>unclassified sequences</taxon>
        <taxon>metagenomes</taxon>
        <taxon>ecological metagenomes</taxon>
    </lineage>
</organism>
<evidence type="ECO:0000256" key="1">
    <source>
        <dbReference type="SAM" id="Phobius"/>
    </source>
</evidence>
<comment type="caution">
    <text evidence="2">The sequence shown here is derived from an EMBL/GenBank/DDBJ whole genome shotgun (WGS) entry which is preliminary data.</text>
</comment>
<name>A0A644YJ41_9ZZZZ</name>
<gene>
    <name evidence="2" type="ORF">SDC9_74545</name>
</gene>
<keyword evidence="1" id="KW-0812">Transmembrane</keyword>
<keyword evidence="1" id="KW-0472">Membrane</keyword>
<feature type="transmembrane region" description="Helical" evidence="1">
    <location>
        <begin position="193"/>
        <end position="211"/>
    </location>
</feature>
<feature type="transmembrane region" description="Helical" evidence="1">
    <location>
        <begin position="155"/>
        <end position="173"/>
    </location>
</feature>
<accession>A0A644YJ41</accession>
<keyword evidence="1" id="KW-1133">Transmembrane helix</keyword>
<feature type="transmembrane region" description="Helical" evidence="1">
    <location>
        <begin position="218"/>
        <end position="236"/>
    </location>
</feature>
<feature type="transmembrane region" description="Helical" evidence="1">
    <location>
        <begin position="121"/>
        <end position="143"/>
    </location>
</feature>
<evidence type="ECO:0000313" key="2">
    <source>
        <dbReference type="EMBL" id="MPM28028.1"/>
    </source>
</evidence>
<feature type="transmembrane region" description="Helical" evidence="1">
    <location>
        <begin position="42"/>
        <end position="62"/>
    </location>
</feature>